<keyword evidence="7" id="KW-1185">Reference proteome</keyword>
<keyword evidence="2 4" id="KW-0378">Hydrolase</keyword>
<proteinExistence type="inferred from homology"/>
<dbReference type="EMBL" id="JBHSFI010000008">
    <property type="protein sequence ID" value="MFC4631375.1"/>
    <property type="molecule type" value="Genomic_DNA"/>
</dbReference>
<dbReference type="PANTHER" id="PTHR42812:SF12">
    <property type="entry name" value="BETA-XYLOSIDASE-RELATED"/>
    <property type="match status" value="1"/>
</dbReference>
<evidence type="ECO:0000256" key="2">
    <source>
        <dbReference type="ARBA" id="ARBA00022801"/>
    </source>
</evidence>
<evidence type="ECO:0000313" key="6">
    <source>
        <dbReference type="EMBL" id="MFC4631375.1"/>
    </source>
</evidence>
<comment type="similarity">
    <text evidence="1 4">Belongs to the glycosyl hydrolase 43 family.</text>
</comment>
<dbReference type="Pfam" id="PF17851">
    <property type="entry name" value="GH43_C2"/>
    <property type="match status" value="1"/>
</dbReference>
<dbReference type="Gene3D" id="2.115.10.20">
    <property type="entry name" value="Glycosyl hydrolase domain, family 43"/>
    <property type="match status" value="1"/>
</dbReference>
<dbReference type="InterPro" id="IPR006710">
    <property type="entry name" value="Glyco_hydro_43"/>
</dbReference>
<dbReference type="RefSeq" id="WP_377140536.1">
    <property type="nucleotide sequence ID" value="NZ_JBHSFI010000008.1"/>
</dbReference>
<protein>
    <submittedName>
        <fullName evidence="6">Family 43 glycosylhydrolase</fullName>
    </submittedName>
</protein>
<dbReference type="InterPro" id="IPR023296">
    <property type="entry name" value="Glyco_hydro_beta-prop_sf"/>
</dbReference>
<dbReference type="InterPro" id="IPR051795">
    <property type="entry name" value="Glycosyl_Hydrlase_43"/>
</dbReference>
<dbReference type="CDD" id="cd09001">
    <property type="entry name" value="GH43_FsAxh1-like"/>
    <property type="match status" value="1"/>
</dbReference>
<evidence type="ECO:0000256" key="4">
    <source>
        <dbReference type="RuleBase" id="RU361187"/>
    </source>
</evidence>
<evidence type="ECO:0000313" key="7">
    <source>
        <dbReference type="Proteomes" id="UP001596011"/>
    </source>
</evidence>
<evidence type="ECO:0000256" key="1">
    <source>
        <dbReference type="ARBA" id="ARBA00009865"/>
    </source>
</evidence>
<feature type="domain" description="Beta-xylosidase C-terminal Concanavalin A-like" evidence="5">
    <location>
        <begin position="323"/>
        <end position="499"/>
    </location>
</feature>
<dbReference type="Gene3D" id="2.60.120.200">
    <property type="match status" value="1"/>
</dbReference>
<dbReference type="Pfam" id="PF04616">
    <property type="entry name" value="Glyco_hydro_43"/>
    <property type="match status" value="1"/>
</dbReference>
<dbReference type="InterPro" id="IPR041542">
    <property type="entry name" value="GH43_C2"/>
</dbReference>
<accession>A0ABV9HPQ9</accession>
<name>A0ABV9HPQ9_9MICO</name>
<dbReference type="PANTHER" id="PTHR42812">
    <property type="entry name" value="BETA-XYLOSIDASE"/>
    <property type="match status" value="1"/>
</dbReference>
<dbReference type="SUPFAM" id="SSF49899">
    <property type="entry name" value="Concanavalin A-like lectins/glucanases"/>
    <property type="match status" value="1"/>
</dbReference>
<reference evidence="7" key="1">
    <citation type="journal article" date="2019" name="Int. J. Syst. Evol. Microbiol.">
        <title>The Global Catalogue of Microorganisms (GCM) 10K type strain sequencing project: providing services to taxonomists for standard genome sequencing and annotation.</title>
        <authorList>
            <consortium name="The Broad Institute Genomics Platform"/>
            <consortium name="The Broad Institute Genome Sequencing Center for Infectious Disease"/>
            <person name="Wu L."/>
            <person name="Ma J."/>
        </authorList>
    </citation>
    <scope>NUCLEOTIDE SEQUENCE [LARGE SCALE GENOMIC DNA]</scope>
    <source>
        <strain evidence="7">CCUG 42722</strain>
    </source>
</reference>
<evidence type="ECO:0000259" key="5">
    <source>
        <dbReference type="Pfam" id="PF17851"/>
    </source>
</evidence>
<comment type="caution">
    <text evidence="6">The sequence shown here is derived from an EMBL/GenBank/DDBJ whole genome shotgun (WGS) entry which is preliminary data.</text>
</comment>
<evidence type="ECO:0000256" key="3">
    <source>
        <dbReference type="ARBA" id="ARBA00023295"/>
    </source>
</evidence>
<sequence>MTDERQAMALYSNPVLDADWPDPDAIRVGDDFWLVASSFNRAPGLPVLHSRDLVTWEHVANALPHVPPVDHYALPRRGSGVWAPSLRHHDGRFVIVYPDPDHGIYVLTATDPRGPWSEPWCLLPGRGLIDPCPLWDDDGQAYLVHGWAGSRAGIKNRLTVVEVDPGLRQVVGGPRTVVDGEELPGFRTLEGPKLYKRDGWYWIFAPAGGVATGWQTVFRSRSVWGPYEHRVVLEQDTTPVNGPHQGAWVDAPDGSDWFLHFQDRGVFGRVVHLQPMRWVDGWPQIGEPLGHGRGRPVAVHPLPVPAAEPVPAGGDGRREPVRSDDFTIPGPAVRWHWQANPQPGWVEASGDGALRLRAQVTARGDLREHGAVLCQQLPGRPSTWTTRVTLQGDSPGVRGGLVLLGREYAWFGLVRTPTGVDVALRRSTPAGAAAVEESLAQAPAPGDTLDVRLAIDDSGTASFSWCALGTGAWQDLGPTWTAVAGHWIGAEVGLFAAAPPGTPAAERGGALFGPVRVTVAGKDA</sequence>
<gene>
    <name evidence="6" type="ORF">ACFO6V_24225</name>
</gene>
<dbReference type="Proteomes" id="UP001596011">
    <property type="component" value="Unassembled WGS sequence"/>
</dbReference>
<organism evidence="6 7">
    <name type="scientific">Promicromonospora alba</name>
    <dbReference type="NCBI Taxonomy" id="1616110"/>
    <lineage>
        <taxon>Bacteria</taxon>
        <taxon>Bacillati</taxon>
        <taxon>Actinomycetota</taxon>
        <taxon>Actinomycetes</taxon>
        <taxon>Micrococcales</taxon>
        <taxon>Promicromonosporaceae</taxon>
        <taxon>Promicromonospora</taxon>
    </lineage>
</organism>
<dbReference type="SUPFAM" id="SSF75005">
    <property type="entry name" value="Arabinanase/levansucrase/invertase"/>
    <property type="match status" value="1"/>
</dbReference>
<keyword evidence="3 4" id="KW-0326">Glycosidase</keyword>
<dbReference type="InterPro" id="IPR013320">
    <property type="entry name" value="ConA-like_dom_sf"/>
</dbReference>